<accession>A0A0V1N7S3</accession>
<dbReference type="Proteomes" id="UP000054843">
    <property type="component" value="Unassembled WGS sequence"/>
</dbReference>
<proteinExistence type="predicted"/>
<dbReference type="EMBL" id="JYDO01000004">
    <property type="protein sequence ID" value="KRZ80054.1"/>
    <property type="molecule type" value="Genomic_DNA"/>
</dbReference>
<evidence type="ECO:0000313" key="2">
    <source>
        <dbReference type="Proteomes" id="UP000054843"/>
    </source>
</evidence>
<name>A0A0V1N7S3_9BILA</name>
<dbReference type="AlphaFoldDB" id="A0A0V1N7S3"/>
<reference evidence="1 2" key="1">
    <citation type="submission" date="2015-01" db="EMBL/GenBank/DDBJ databases">
        <title>Evolution of Trichinella species and genotypes.</title>
        <authorList>
            <person name="Korhonen P.K."/>
            <person name="Edoardo P."/>
            <person name="Giuseppe L.R."/>
            <person name="Gasser R.B."/>
        </authorList>
    </citation>
    <scope>NUCLEOTIDE SEQUENCE [LARGE SCALE GENOMIC DNA]</scope>
    <source>
        <strain evidence="1">ISS1980</strain>
    </source>
</reference>
<organism evidence="1 2">
    <name type="scientific">Trichinella papuae</name>
    <dbReference type="NCBI Taxonomy" id="268474"/>
    <lineage>
        <taxon>Eukaryota</taxon>
        <taxon>Metazoa</taxon>
        <taxon>Ecdysozoa</taxon>
        <taxon>Nematoda</taxon>
        <taxon>Enoplea</taxon>
        <taxon>Dorylaimia</taxon>
        <taxon>Trichinellida</taxon>
        <taxon>Trichinellidae</taxon>
        <taxon>Trichinella</taxon>
    </lineage>
</organism>
<gene>
    <name evidence="1" type="ORF">T10_1937</name>
</gene>
<protein>
    <submittedName>
        <fullName evidence="1">Uncharacterized protein</fullName>
    </submittedName>
</protein>
<keyword evidence="2" id="KW-1185">Reference proteome</keyword>
<evidence type="ECO:0000313" key="1">
    <source>
        <dbReference type="EMBL" id="KRZ80054.1"/>
    </source>
</evidence>
<sequence>MQARFELQTSAERKMKFELKLKLESDDVAKFESAIESSSQIIVQSWDRIALQAKGNQK</sequence>
<comment type="caution">
    <text evidence="1">The sequence shown here is derived from an EMBL/GenBank/DDBJ whole genome shotgun (WGS) entry which is preliminary data.</text>
</comment>